<dbReference type="GO" id="GO:0006351">
    <property type="term" value="P:DNA-templated transcription"/>
    <property type="evidence" value="ECO:0007669"/>
    <property type="project" value="InterPro"/>
</dbReference>
<dbReference type="GO" id="GO:0000981">
    <property type="term" value="F:DNA-binding transcription factor activity, RNA polymerase II-specific"/>
    <property type="evidence" value="ECO:0007669"/>
    <property type="project" value="InterPro"/>
</dbReference>
<keyword evidence="11" id="KW-1133">Transmembrane helix</keyword>
<dbReference type="RefSeq" id="XP_003176789.1">
    <property type="nucleotide sequence ID" value="XM_003176741.1"/>
</dbReference>
<dbReference type="FunCoup" id="E5R2G1">
    <property type="interactions" value="720"/>
</dbReference>
<dbReference type="OrthoDB" id="2406834at2759"/>
<dbReference type="HOGENOM" id="CLU_018186_0_0_1"/>
<comment type="function">
    <text evidence="9">Transcription factor that specifically regulates the neosartoricin B biosynthesis gene cluster.</text>
</comment>
<dbReference type="Gene3D" id="4.10.240.10">
    <property type="entry name" value="Zn(2)-C6 fungal-type DNA-binding domain"/>
    <property type="match status" value="1"/>
</dbReference>
<name>E5R2G1_ARTGP</name>
<dbReference type="EMBL" id="DS989822">
    <property type="protein sequence ID" value="EFQ97837.1"/>
    <property type="molecule type" value="Genomic_DNA"/>
</dbReference>
<feature type="region of interest" description="Disordered" evidence="10">
    <location>
        <begin position="635"/>
        <end position="674"/>
    </location>
</feature>
<feature type="compositionally biased region" description="Pro residues" evidence="10">
    <location>
        <begin position="659"/>
        <end position="668"/>
    </location>
</feature>
<dbReference type="InterPro" id="IPR050613">
    <property type="entry name" value="Sec_Metabolite_Reg"/>
</dbReference>
<dbReference type="GO" id="GO:0008270">
    <property type="term" value="F:zinc ion binding"/>
    <property type="evidence" value="ECO:0007669"/>
    <property type="project" value="InterPro"/>
</dbReference>
<evidence type="ECO:0000256" key="11">
    <source>
        <dbReference type="SAM" id="Phobius"/>
    </source>
</evidence>
<dbReference type="SUPFAM" id="SSF57701">
    <property type="entry name" value="Zn2/Cys6 DNA-binding domain"/>
    <property type="match status" value="1"/>
</dbReference>
<dbReference type="VEuPathDB" id="FungiDB:MGYG_00873"/>
<keyword evidence="11" id="KW-0812">Transmembrane</keyword>
<keyword evidence="3" id="KW-0479">Metal-binding</keyword>
<evidence type="ECO:0000256" key="7">
    <source>
        <dbReference type="ARBA" id="ARBA00023242"/>
    </source>
</evidence>
<dbReference type="OMA" id="AISMGCH"/>
<dbReference type="SMART" id="SM00066">
    <property type="entry name" value="GAL4"/>
    <property type="match status" value="1"/>
</dbReference>
<dbReference type="PANTHER" id="PTHR31001:SF40">
    <property type="entry name" value="ZN(II)2CYS6 TRANSCRIPTION FACTOR (EUROFUNG)"/>
    <property type="match status" value="1"/>
</dbReference>
<evidence type="ECO:0000256" key="5">
    <source>
        <dbReference type="ARBA" id="ARBA00023125"/>
    </source>
</evidence>
<keyword evidence="5" id="KW-0238">DNA-binding</keyword>
<feature type="compositionally biased region" description="Low complexity" evidence="10">
    <location>
        <begin position="122"/>
        <end position="139"/>
    </location>
</feature>
<proteinExistence type="predicted"/>
<sequence length="718" mass="80275">MSSTTHTNKRLPVSCEPCRKRKIRCPRNGPPCDTCIRRGLGMADCFFLGQSRNQLNASSAESSKIVQQELLQRIRNLEDLLKKHVGAHAIVGGQAGQGSQDEPVSPPTTNISASTEADSRSNRSFGNSNKNNNGNSNSSDLPQSLLQNVGSLSISPQGHVRFEPQSSKLDFHLAQISASEYRNQVNSVNEEKPSGFPFGCDDPASRDRLLARLPPSRYCDALKDTYFRVFSPLFHILHDPTFAEEYERFRQDPASVSLSWLALLFVVLAIGVTSLGDDDPLLPDLGREATPSANIRVISEQYRSAAMQCLAADQVLSRHSMKTLQALVLLIYALTHSSQPSWVLIGMTHHVAIAMGCHLDPDNFNLGLVEAEERRRCWAGLIMLHMIQKISFRNLDRQRLSRDVRLPLDANDLDLMKNSGLTMDQLRRPTGPTQMTYLLFKFRLYDIALAICNEIFSSEASPTVIAKLDNDITSQQELWTARYHSDTSVEPLPSQHFAHINILFGYSHQLRLLLHRPALNRYLTGDINDRTHSSRNRCLDAAKGLLSIQKTLAESPQYAPYRWYTAGLASFHAFHAAIVLTVIMMNPESQAEYDEIHALLVDTIQVFHLLASRSSLCEKGIPILSQLLEMASPQPQHLSIPQQQQQQQPSQSDLMSPAVPSPQDPPHPLLSHAGSISEPTFDFANTHFETIQSQLQAQYWVTASSIPWNNWGFLIHQV</sequence>
<dbReference type="GO" id="GO:0005634">
    <property type="term" value="C:nucleus"/>
    <property type="evidence" value="ECO:0007669"/>
    <property type="project" value="UniProtKB-SubCell"/>
</dbReference>
<dbReference type="Proteomes" id="UP000002669">
    <property type="component" value="Unassembled WGS sequence"/>
</dbReference>
<dbReference type="CDD" id="cd00067">
    <property type="entry name" value="GAL4"/>
    <property type="match status" value="1"/>
</dbReference>
<dbReference type="InterPro" id="IPR036864">
    <property type="entry name" value="Zn2-C6_fun-type_DNA-bd_sf"/>
</dbReference>
<dbReference type="eggNOG" id="ENOG502RY77">
    <property type="taxonomic scope" value="Eukaryota"/>
</dbReference>
<evidence type="ECO:0000256" key="10">
    <source>
        <dbReference type="SAM" id="MobiDB-lite"/>
    </source>
</evidence>
<feature type="compositionally biased region" description="Low complexity" evidence="10">
    <location>
        <begin position="635"/>
        <end position="652"/>
    </location>
</feature>
<dbReference type="Pfam" id="PF04082">
    <property type="entry name" value="Fungal_trans"/>
    <property type="match status" value="1"/>
</dbReference>
<feature type="region of interest" description="Disordered" evidence="10">
    <location>
        <begin position="92"/>
        <end position="144"/>
    </location>
</feature>
<gene>
    <name evidence="13" type="ORF">MGYG_00873</name>
</gene>
<reference evidence="14" key="1">
    <citation type="journal article" date="2012" name="MBio">
        <title>Comparative genome analysis of Trichophyton rubrum and related dermatophytes reveals candidate genes involved in infection.</title>
        <authorList>
            <person name="Martinez D.A."/>
            <person name="Oliver B.G."/>
            <person name="Graeser Y."/>
            <person name="Goldberg J.M."/>
            <person name="Li W."/>
            <person name="Martinez-Rossi N.M."/>
            <person name="Monod M."/>
            <person name="Shelest E."/>
            <person name="Barton R.C."/>
            <person name="Birch E."/>
            <person name="Brakhage A.A."/>
            <person name="Chen Z."/>
            <person name="Gurr S.J."/>
            <person name="Heiman D."/>
            <person name="Heitman J."/>
            <person name="Kosti I."/>
            <person name="Rossi A."/>
            <person name="Saif S."/>
            <person name="Samalova M."/>
            <person name="Saunders C.W."/>
            <person name="Shea T."/>
            <person name="Summerbell R.C."/>
            <person name="Xu J."/>
            <person name="Young S."/>
            <person name="Zeng Q."/>
            <person name="Birren B.W."/>
            <person name="Cuomo C.A."/>
            <person name="White T.C."/>
        </authorList>
    </citation>
    <scope>NUCLEOTIDE SEQUENCE [LARGE SCALE GENOMIC DNA]</scope>
    <source>
        <strain evidence="14">ATCC MYA-4604 / CBS 118893</strain>
    </source>
</reference>
<organism evidence="14">
    <name type="scientific">Arthroderma gypseum (strain ATCC MYA-4604 / CBS 118893)</name>
    <name type="common">Microsporum gypseum</name>
    <dbReference type="NCBI Taxonomy" id="535722"/>
    <lineage>
        <taxon>Eukaryota</taxon>
        <taxon>Fungi</taxon>
        <taxon>Dikarya</taxon>
        <taxon>Ascomycota</taxon>
        <taxon>Pezizomycotina</taxon>
        <taxon>Eurotiomycetes</taxon>
        <taxon>Eurotiomycetidae</taxon>
        <taxon>Onygenales</taxon>
        <taxon>Arthrodermataceae</taxon>
        <taxon>Nannizzia</taxon>
    </lineage>
</organism>
<evidence type="ECO:0000256" key="1">
    <source>
        <dbReference type="ARBA" id="ARBA00004123"/>
    </source>
</evidence>
<dbReference type="InterPro" id="IPR001138">
    <property type="entry name" value="Zn2Cys6_DnaBD"/>
</dbReference>
<accession>E5R2G1</accession>
<keyword evidence="7" id="KW-0539">Nucleus</keyword>
<dbReference type="STRING" id="535722.E5R2G1"/>
<evidence type="ECO:0000256" key="8">
    <source>
        <dbReference type="ARBA" id="ARBA00031692"/>
    </source>
</evidence>
<keyword evidence="14" id="KW-1185">Reference proteome</keyword>
<feature type="transmembrane region" description="Helical" evidence="11">
    <location>
        <begin position="258"/>
        <end position="276"/>
    </location>
</feature>
<evidence type="ECO:0000256" key="9">
    <source>
        <dbReference type="ARBA" id="ARBA00045154"/>
    </source>
</evidence>
<keyword evidence="4" id="KW-0805">Transcription regulation</keyword>
<evidence type="ECO:0000256" key="2">
    <source>
        <dbReference type="ARBA" id="ARBA00018346"/>
    </source>
</evidence>
<evidence type="ECO:0000256" key="3">
    <source>
        <dbReference type="ARBA" id="ARBA00022723"/>
    </source>
</evidence>
<keyword evidence="6" id="KW-0804">Transcription</keyword>
<feature type="domain" description="Zn(2)-C6 fungal-type" evidence="12">
    <location>
        <begin position="14"/>
        <end position="47"/>
    </location>
</feature>
<dbReference type="InParanoid" id="E5R2G1"/>
<dbReference type="Pfam" id="PF00172">
    <property type="entry name" value="Zn_clus"/>
    <property type="match status" value="1"/>
</dbReference>
<dbReference type="PROSITE" id="PS50048">
    <property type="entry name" value="ZN2_CY6_FUNGAL_2"/>
    <property type="match status" value="1"/>
</dbReference>
<keyword evidence="11" id="KW-0472">Membrane</keyword>
<dbReference type="GO" id="GO:0003677">
    <property type="term" value="F:DNA binding"/>
    <property type="evidence" value="ECO:0007669"/>
    <property type="project" value="UniProtKB-KW"/>
</dbReference>
<protein>
    <recommendedName>
        <fullName evidence="2">C6 finger domain transcription factor nscR</fullName>
    </recommendedName>
    <alternativeName>
        <fullName evidence="8">Neosartiricin B biosynthesis protein R</fullName>
    </alternativeName>
</protein>
<dbReference type="GeneID" id="10032111"/>
<dbReference type="InterPro" id="IPR007219">
    <property type="entry name" value="XnlR_reg_dom"/>
</dbReference>
<feature type="compositionally biased region" description="Polar residues" evidence="10">
    <location>
        <begin position="97"/>
        <end position="116"/>
    </location>
</feature>
<evidence type="ECO:0000256" key="6">
    <source>
        <dbReference type="ARBA" id="ARBA00023163"/>
    </source>
</evidence>
<dbReference type="AlphaFoldDB" id="E5R2G1"/>
<evidence type="ECO:0000256" key="4">
    <source>
        <dbReference type="ARBA" id="ARBA00023015"/>
    </source>
</evidence>
<dbReference type="PANTHER" id="PTHR31001">
    <property type="entry name" value="UNCHARACTERIZED TRANSCRIPTIONAL REGULATORY PROTEIN"/>
    <property type="match status" value="1"/>
</dbReference>
<dbReference type="CDD" id="cd12148">
    <property type="entry name" value="fungal_TF_MHR"/>
    <property type="match status" value="1"/>
</dbReference>
<evidence type="ECO:0000313" key="13">
    <source>
        <dbReference type="EMBL" id="EFQ97837.1"/>
    </source>
</evidence>
<evidence type="ECO:0000259" key="12">
    <source>
        <dbReference type="PROSITE" id="PS50048"/>
    </source>
</evidence>
<evidence type="ECO:0000313" key="14">
    <source>
        <dbReference type="Proteomes" id="UP000002669"/>
    </source>
</evidence>
<comment type="subcellular location">
    <subcellularLocation>
        <location evidence="1">Nucleus</location>
    </subcellularLocation>
</comment>